<dbReference type="InParanoid" id="A0A0L0HSL6"/>
<dbReference type="GeneID" id="27685025"/>
<sequence>MSPNMSFTCSLTFALLLLLCIPLIDARPRPAEVERRQLVSSVVTLTLISPTSPSSASVEPTTEPTTTTTATTTTTEWTATTTTVATSPTPTCTPGEPAAGSWLDSIFGQGLDRILMNTASVYNSRIFPVLQKCDVIKSDVDEDLQRFYFLYHLAQNLIHEPALTGNLTAQGILSDAICDVLEAVHSLMSLVDFYGNSSCTSNLVSVAENGMSVGIWPCLQDSYPGDGSNKPFLFPQADLETKKPDVIAIAQGFGCRGNVVKRMMKRSEILSGVQRI</sequence>
<name>A0A0L0HSL6_SPIPD</name>
<keyword evidence="2" id="KW-0732">Signal</keyword>
<dbReference type="EMBL" id="KQ257451">
    <property type="protein sequence ID" value="KND03905.1"/>
    <property type="molecule type" value="Genomic_DNA"/>
</dbReference>
<evidence type="ECO:0000256" key="1">
    <source>
        <dbReference type="SAM" id="MobiDB-lite"/>
    </source>
</evidence>
<dbReference type="AlphaFoldDB" id="A0A0L0HSL6"/>
<dbReference type="OrthoDB" id="2114326at2759"/>
<organism evidence="3 4">
    <name type="scientific">Spizellomyces punctatus (strain DAOM BR117)</name>
    <dbReference type="NCBI Taxonomy" id="645134"/>
    <lineage>
        <taxon>Eukaryota</taxon>
        <taxon>Fungi</taxon>
        <taxon>Fungi incertae sedis</taxon>
        <taxon>Chytridiomycota</taxon>
        <taxon>Chytridiomycota incertae sedis</taxon>
        <taxon>Chytridiomycetes</taxon>
        <taxon>Spizellomycetales</taxon>
        <taxon>Spizellomycetaceae</taxon>
        <taxon>Spizellomyces</taxon>
    </lineage>
</organism>
<gene>
    <name evidence="3" type="ORF">SPPG_01357</name>
</gene>
<feature type="region of interest" description="Disordered" evidence="1">
    <location>
        <begin position="50"/>
        <end position="75"/>
    </location>
</feature>
<dbReference type="Proteomes" id="UP000053201">
    <property type="component" value="Unassembled WGS sequence"/>
</dbReference>
<keyword evidence="4" id="KW-1185">Reference proteome</keyword>
<evidence type="ECO:0000256" key="2">
    <source>
        <dbReference type="SAM" id="SignalP"/>
    </source>
</evidence>
<feature type="signal peptide" evidence="2">
    <location>
        <begin position="1"/>
        <end position="26"/>
    </location>
</feature>
<evidence type="ECO:0000313" key="4">
    <source>
        <dbReference type="Proteomes" id="UP000053201"/>
    </source>
</evidence>
<feature type="chain" id="PRO_5005540250" evidence="2">
    <location>
        <begin position="27"/>
        <end position="276"/>
    </location>
</feature>
<dbReference type="VEuPathDB" id="FungiDB:SPPG_01357"/>
<protein>
    <submittedName>
        <fullName evidence="3">Uncharacterized protein</fullName>
    </submittedName>
</protein>
<accession>A0A0L0HSL6</accession>
<dbReference type="RefSeq" id="XP_016611944.1">
    <property type="nucleotide sequence ID" value="XM_016749678.1"/>
</dbReference>
<proteinExistence type="predicted"/>
<evidence type="ECO:0000313" key="3">
    <source>
        <dbReference type="EMBL" id="KND03905.1"/>
    </source>
</evidence>
<reference evidence="3 4" key="1">
    <citation type="submission" date="2009-08" db="EMBL/GenBank/DDBJ databases">
        <title>The Genome Sequence of Spizellomyces punctatus strain DAOM BR117.</title>
        <authorList>
            <consortium name="The Broad Institute Genome Sequencing Platform"/>
            <person name="Russ C."/>
            <person name="Cuomo C."/>
            <person name="Shea T."/>
            <person name="Young S.K."/>
            <person name="Zeng Q."/>
            <person name="Koehrsen M."/>
            <person name="Haas B."/>
            <person name="Borodovsky M."/>
            <person name="Guigo R."/>
            <person name="Alvarado L."/>
            <person name="Berlin A."/>
            <person name="Bochicchio J."/>
            <person name="Borenstein D."/>
            <person name="Chapman S."/>
            <person name="Chen Z."/>
            <person name="Engels R."/>
            <person name="Freedman E."/>
            <person name="Gellesch M."/>
            <person name="Goldberg J."/>
            <person name="Griggs A."/>
            <person name="Gujja S."/>
            <person name="Heiman D."/>
            <person name="Hepburn T."/>
            <person name="Howarth C."/>
            <person name="Jen D."/>
            <person name="Larson L."/>
            <person name="Lewis B."/>
            <person name="Mehta T."/>
            <person name="Park D."/>
            <person name="Pearson M."/>
            <person name="Roberts A."/>
            <person name="Saif S."/>
            <person name="Shenoy N."/>
            <person name="Sisk P."/>
            <person name="Stolte C."/>
            <person name="Sykes S."/>
            <person name="Thomson T."/>
            <person name="Walk T."/>
            <person name="White J."/>
            <person name="Yandava C."/>
            <person name="Burger G."/>
            <person name="Gray M.W."/>
            <person name="Holland P.W.H."/>
            <person name="King N."/>
            <person name="Lang F.B.F."/>
            <person name="Roger A.J."/>
            <person name="Ruiz-Trillo I."/>
            <person name="Lander E."/>
            <person name="Nusbaum C."/>
        </authorList>
    </citation>
    <scope>NUCLEOTIDE SEQUENCE [LARGE SCALE GENOMIC DNA]</scope>
    <source>
        <strain evidence="3 4">DAOM BR117</strain>
    </source>
</reference>